<name>A0A645G4G8_9ZZZZ</name>
<gene>
    <name evidence="1" type="ORF">SDC9_169128</name>
</gene>
<proteinExistence type="predicted"/>
<dbReference type="AlphaFoldDB" id="A0A645G4G8"/>
<comment type="caution">
    <text evidence="1">The sequence shown here is derived from an EMBL/GenBank/DDBJ whole genome shotgun (WGS) entry which is preliminary data.</text>
</comment>
<sequence length="46" mass="5229">MDTNEKNKLLTQEDIMKILDSCYQQVLDGIPLVSPTVEELANDYLS</sequence>
<protein>
    <submittedName>
        <fullName evidence="1">Uncharacterized protein</fullName>
    </submittedName>
</protein>
<dbReference type="EMBL" id="VSSQ01069802">
    <property type="protein sequence ID" value="MPN21748.1"/>
    <property type="molecule type" value="Genomic_DNA"/>
</dbReference>
<accession>A0A645G4G8</accession>
<reference evidence="1" key="1">
    <citation type="submission" date="2019-08" db="EMBL/GenBank/DDBJ databases">
        <authorList>
            <person name="Kucharzyk K."/>
            <person name="Murdoch R.W."/>
            <person name="Higgins S."/>
            <person name="Loffler F."/>
        </authorList>
    </citation>
    <scope>NUCLEOTIDE SEQUENCE</scope>
</reference>
<organism evidence="1">
    <name type="scientific">bioreactor metagenome</name>
    <dbReference type="NCBI Taxonomy" id="1076179"/>
    <lineage>
        <taxon>unclassified sequences</taxon>
        <taxon>metagenomes</taxon>
        <taxon>ecological metagenomes</taxon>
    </lineage>
</organism>
<evidence type="ECO:0000313" key="1">
    <source>
        <dbReference type="EMBL" id="MPN21748.1"/>
    </source>
</evidence>